<dbReference type="CDD" id="cd02947">
    <property type="entry name" value="TRX_family"/>
    <property type="match status" value="1"/>
</dbReference>
<evidence type="ECO:0000256" key="4">
    <source>
        <dbReference type="ARBA" id="ARBA00023284"/>
    </source>
</evidence>
<dbReference type="PROSITE" id="PS00194">
    <property type="entry name" value="THIOREDOXIN_1"/>
    <property type="match status" value="1"/>
</dbReference>
<reference evidence="6" key="1">
    <citation type="submission" date="2021-04" db="EMBL/GenBank/DDBJ databases">
        <title>The complete genome sequence of Caulobacter sp. S6.</title>
        <authorList>
            <person name="Tang Y."/>
            <person name="Ouyang W."/>
            <person name="Liu Q."/>
            <person name="Huang B."/>
            <person name="Guo Z."/>
            <person name="Lei P."/>
        </authorList>
    </citation>
    <scope>NUCLEOTIDE SEQUENCE</scope>
    <source>
        <strain evidence="6">S6</strain>
    </source>
</reference>
<dbReference type="SUPFAM" id="SSF52833">
    <property type="entry name" value="Thioredoxin-like"/>
    <property type="match status" value="1"/>
</dbReference>
<keyword evidence="4" id="KW-0676">Redox-active center</keyword>
<evidence type="ECO:0000313" key="6">
    <source>
        <dbReference type="EMBL" id="QUD88730.1"/>
    </source>
</evidence>
<dbReference type="Pfam" id="PF21352">
    <property type="entry name" value="Zn_ribbon_Thio2"/>
    <property type="match status" value="1"/>
</dbReference>
<evidence type="ECO:0000256" key="1">
    <source>
        <dbReference type="ARBA" id="ARBA00022448"/>
    </source>
</evidence>
<dbReference type="GO" id="GO:0045454">
    <property type="term" value="P:cell redox homeostasis"/>
    <property type="evidence" value="ECO:0007669"/>
    <property type="project" value="TreeGrafter"/>
</dbReference>
<protein>
    <submittedName>
        <fullName evidence="6">Thiol reductase thioredoxin</fullName>
    </submittedName>
</protein>
<accession>A0A975G099</accession>
<dbReference type="PANTHER" id="PTHR45663:SF11">
    <property type="entry name" value="GEO12009P1"/>
    <property type="match status" value="1"/>
</dbReference>
<dbReference type="GO" id="GO:0015035">
    <property type="term" value="F:protein-disulfide reductase activity"/>
    <property type="evidence" value="ECO:0007669"/>
    <property type="project" value="TreeGrafter"/>
</dbReference>
<dbReference type="GO" id="GO:0005829">
    <property type="term" value="C:cytosol"/>
    <property type="evidence" value="ECO:0007669"/>
    <property type="project" value="TreeGrafter"/>
</dbReference>
<dbReference type="InterPro" id="IPR017937">
    <property type="entry name" value="Thioredoxin_CS"/>
</dbReference>
<dbReference type="InterPro" id="IPR036249">
    <property type="entry name" value="Thioredoxin-like_sf"/>
</dbReference>
<dbReference type="Pfam" id="PF00085">
    <property type="entry name" value="Thioredoxin"/>
    <property type="match status" value="1"/>
</dbReference>
<evidence type="ECO:0000256" key="3">
    <source>
        <dbReference type="ARBA" id="ARBA00023157"/>
    </source>
</evidence>
<dbReference type="PRINTS" id="PR00421">
    <property type="entry name" value="THIOREDOXIN"/>
</dbReference>
<evidence type="ECO:0000259" key="5">
    <source>
        <dbReference type="PROSITE" id="PS51352"/>
    </source>
</evidence>
<dbReference type="AlphaFoldDB" id="A0A975G099"/>
<name>A0A975G099_9CAUL</name>
<feature type="domain" description="Thioredoxin" evidence="5">
    <location>
        <begin position="15"/>
        <end position="143"/>
    </location>
</feature>
<proteinExistence type="predicted"/>
<dbReference type="PROSITE" id="PS51352">
    <property type="entry name" value="THIOREDOXIN_2"/>
    <property type="match status" value="1"/>
</dbReference>
<keyword evidence="7" id="KW-1185">Reference proteome</keyword>
<evidence type="ECO:0000256" key="2">
    <source>
        <dbReference type="ARBA" id="ARBA00022982"/>
    </source>
</evidence>
<keyword evidence="1" id="KW-0813">Transport</keyword>
<organism evidence="6 7">
    <name type="scientific">Phenylobacterium montanum</name>
    <dbReference type="NCBI Taxonomy" id="2823693"/>
    <lineage>
        <taxon>Bacteria</taxon>
        <taxon>Pseudomonadati</taxon>
        <taxon>Pseudomonadota</taxon>
        <taxon>Alphaproteobacteria</taxon>
        <taxon>Caulobacterales</taxon>
        <taxon>Caulobacteraceae</taxon>
        <taxon>Phenylobacterium</taxon>
    </lineage>
</organism>
<dbReference type="PANTHER" id="PTHR45663">
    <property type="entry name" value="GEO12009P1"/>
    <property type="match status" value="1"/>
</dbReference>
<gene>
    <name evidence="6" type="ORF">KCG34_02245</name>
</gene>
<dbReference type="RefSeq" id="WP_211938780.1">
    <property type="nucleotide sequence ID" value="NZ_CP073078.1"/>
</dbReference>
<sequence>MRQFVCPACAAVNRAAEGKDAAAAKCGRCGERIFTGKPVEVTGAQFEAHRRSTHGAALLLDVWAPWCGPCRAMAPQFAAAAQRLEPEVRLLKLNSDQDQNTAAALGVSGIPALFLIAGGRVVARHAGLMSAEQIIAWTRQHLAAAGA</sequence>
<dbReference type="EMBL" id="CP073078">
    <property type="protein sequence ID" value="QUD88730.1"/>
    <property type="molecule type" value="Genomic_DNA"/>
</dbReference>
<dbReference type="Gene3D" id="2.30.30.380">
    <property type="entry name" value="Zn-finger domain of Sec23/24"/>
    <property type="match status" value="1"/>
</dbReference>
<dbReference type="InterPro" id="IPR049299">
    <property type="entry name" value="Thio2_N"/>
</dbReference>
<dbReference type="Gene3D" id="3.40.30.10">
    <property type="entry name" value="Glutaredoxin"/>
    <property type="match status" value="1"/>
</dbReference>
<dbReference type="KEGG" id="caul:KCG34_02245"/>
<keyword evidence="2" id="KW-0249">Electron transport</keyword>
<keyword evidence="3" id="KW-1015">Disulfide bond</keyword>
<evidence type="ECO:0000313" key="7">
    <source>
        <dbReference type="Proteomes" id="UP000676409"/>
    </source>
</evidence>
<dbReference type="InterPro" id="IPR013766">
    <property type="entry name" value="Thioredoxin_domain"/>
</dbReference>
<dbReference type="Proteomes" id="UP000676409">
    <property type="component" value="Chromosome"/>
</dbReference>